<accession>A0A8J7L6S3</accession>
<dbReference type="AlphaFoldDB" id="A0A8J7L6S3"/>
<organism evidence="1 2">
    <name type="scientific">Amazonocrinis nigriterrae CENA67</name>
    <dbReference type="NCBI Taxonomy" id="2794033"/>
    <lineage>
        <taxon>Bacteria</taxon>
        <taxon>Bacillati</taxon>
        <taxon>Cyanobacteriota</taxon>
        <taxon>Cyanophyceae</taxon>
        <taxon>Nostocales</taxon>
        <taxon>Nostocaceae</taxon>
        <taxon>Amazonocrinis</taxon>
        <taxon>Amazonocrinis nigriterrae</taxon>
    </lineage>
</organism>
<proteinExistence type="predicted"/>
<protein>
    <submittedName>
        <fullName evidence="1">Uncharacterized protein</fullName>
    </submittedName>
</protein>
<dbReference type="RefSeq" id="WP_198124519.1">
    <property type="nucleotide sequence ID" value="NZ_JAECZC010000014.1"/>
</dbReference>
<reference evidence="1 2" key="1">
    <citation type="journal article" date="2021" name="Int. J. Syst. Evol. Microbiol.">
        <title>Amazonocrinis nigriterrae gen. nov., sp. nov., Atlanticothrix silvestris gen. nov., sp. nov. and Dendronalium phyllosphericum gen. nov., sp. nov., nostocacean cyanobacteria from Brazilian environments.</title>
        <authorList>
            <person name="Alvarenga D.O."/>
            <person name="Andreote A.P.D."/>
            <person name="Branco L.H.Z."/>
            <person name="Delbaje E."/>
            <person name="Cruz R.B."/>
            <person name="Varani A.M."/>
            <person name="Fiore M.F."/>
        </authorList>
    </citation>
    <scope>NUCLEOTIDE SEQUENCE [LARGE SCALE GENOMIC DNA]</scope>
    <source>
        <strain evidence="1 2">CENA67</strain>
    </source>
</reference>
<comment type="caution">
    <text evidence="1">The sequence shown here is derived from an EMBL/GenBank/DDBJ whole genome shotgun (WGS) entry which is preliminary data.</text>
</comment>
<evidence type="ECO:0000313" key="2">
    <source>
        <dbReference type="Proteomes" id="UP000632766"/>
    </source>
</evidence>
<keyword evidence="2" id="KW-1185">Reference proteome</keyword>
<evidence type="ECO:0000313" key="1">
    <source>
        <dbReference type="EMBL" id="MBH8562609.1"/>
    </source>
</evidence>
<dbReference type="EMBL" id="JAECZC010000014">
    <property type="protein sequence ID" value="MBH8562609.1"/>
    <property type="molecule type" value="Genomic_DNA"/>
</dbReference>
<gene>
    <name evidence="1" type="ORF">I8748_10530</name>
</gene>
<dbReference type="Proteomes" id="UP000632766">
    <property type="component" value="Unassembled WGS sequence"/>
</dbReference>
<name>A0A8J7L6S3_9NOST</name>
<sequence length="166" mass="18196">MTAQSVKDSTFLQQGDNSKFVVGTYILSTFLNGDFIGRRVITLTQDGNFFAIDSNQGGTKGVPVAAQSFPNNRFTDGQGVWKVNKSGEIVATAFNFNFPAPDSTASVTTARADYRFTFDSTTQTVEGKFEIRTFDLTKNPLDKNEPVGEGEPFTFSFTGQRVTVDE</sequence>